<name>A0A6L3ATA8_AZOBR</name>
<gene>
    <name evidence="1" type="ORF">DS837_28260</name>
</gene>
<organism evidence="1 2">
    <name type="scientific">Azospirillum brasilense</name>
    <dbReference type="NCBI Taxonomy" id="192"/>
    <lineage>
        <taxon>Bacteria</taxon>
        <taxon>Pseudomonadati</taxon>
        <taxon>Pseudomonadota</taxon>
        <taxon>Alphaproteobacteria</taxon>
        <taxon>Rhodospirillales</taxon>
        <taxon>Azospirillaceae</taxon>
        <taxon>Azospirillum</taxon>
    </lineage>
</organism>
<evidence type="ECO:0000313" key="1">
    <source>
        <dbReference type="EMBL" id="KAA0678213.1"/>
    </source>
</evidence>
<dbReference type="Proteomes" id="UP000476837">
    <property type="component" value="Unassembled WGS sequence"/>
</dbReference>
<dbReference type="EMBL" id="QOKV01000029">
    <property type="protein sequence ID" value="KAA0678213.1"/>
    <property type="molecule type" value="Genomic_DNA"/>
</dbReference>
<evidence type="ECO:0000313" key="2">
    <source>
        <dbReference type="Proteomes" id="UP000476837"/>
    </source>
</evidence>
<comment type="caution">
    <text evidence="1">The sequence shown here is derived from an EMBL/GenBank/DDBJ whole genome shotgun (WGS) entry which is preliminary data.</text>
</comment>
<proteinExistence type="predicted"/>
<accession>A0A6L3ATA8</accession>
<reference evidence="1 2" key="1">
    <citation type="submission" date="2018-07" db="EMBL/GenBank/DDBJ databases">
        <title>Genome sequence of Roseomonas fauriae ATCC 49958.</title>
        <authorList>
            <person name="Sant'Anna F.H."/>
            <person name="Baldani J.I."/>
            <person name="Zilli J.E."/>
            <person name="Reis V.M."/>
            <person name="Hartmann A."/>
            <person name="Cruz L."/>
            <person name="de Souza E.M."/>
            <person name="de Oliveira Pedrosa F."/>
            <person name="Passaglia L.M.P."/>
        </authorList>
    </citation>
    <scope>NUCLEOTIDE SEQUENCE [LARGE SCALE GENOMIC DNA]</scope>
    <source>
        <strain evidence="1 2">ATCC 49958</strain>
    </source>
</reference>
<dbReference type="AlphaFoldDB" id="A0A6L3ATA8"/>
<sequence>MLGPGEEASQQQVSGAAYIEAAKQVEPMTATVAHAWTRLTALEADNRKNTLKRAHMQRIKRKRTA</sequence>
<protein>
    <submittedName>
        <fullName evidence="1">Uncharacterized protein</fullName>
    </submittedName>
</protein>